<organism evidence="13 14">
    <name type="scientific">Saccharomyces uvarum</name>
    <name type="common">Yeast</name>
    <name type="synonym">Saccharomyces bayanus var. uvarum</name>
    <dbReference type="NCBI Taxonomy" id="230603"/>
    <lineage>
        <taxon>Eukaryota</taxon>
        <taxon>Fungi</taxon>
        <taxon>Dikarya</taxon>
        <taxon>Ascomycota</taxon>
        <taxon>Saccharomycotina</taxon>
        <taxon>Saccharomycetes</taxon>
        <taxon>Saccharomycetales</taxon>
        <taxon>Saccharomycetaceae</taxon>
        <taxon>Saccharomyces</taxon>
    </lineage>
</organism>
<keyword evidence="5" id="KW-0812">Transmembrane</keyword>
<name>A0AA35JJ32_SACUV</name>
<dbReference type="PANTHER" id="PTHR12358">
    <property type="entry name" value="SPHINGOSINE KINASE"/>
    <property type="match status" value="1"/>
</dbReference>
<dbReference type="AlphaFoldDB" id="A0AA35JJ32"/>
<evidence type="ECO:0000256" key="9">
    <source>
        <dbReference type="ARBA" id="ARBA00023010"/>
    </source>
</evidence>
<evidence type="ECO:0000256" key="11">
    <source>
        <dbReference type="ARBA" id="ARBA00023136"/>
    </source>
</evidence>
<dbReference type="Proteomes" id="UP001162090">
    <property type="component" value="Chromosome 6"/>
</dbReference>
<reference evidence="13" key="1">
    <citation type="submission" date="2022-10" db="EMBL/GenBank/DDBJ databases">
        <authorList>
            <person name="Byrne P K."/>
        </authorList>
    </citation>
    <scope>NUCLEOTIDE SEQUENCE</scope>
    <source>
        <strain evidence="13">CBS7001</strain>
    </source>
</reference>
<keyword evidence="4" id="KW-0813">Transport</keyword>
<dbReference type="Pfam" id="PF11711">
    <property type="entry name" value="Tim54"/>
    <property type="match status" value="1"/>
</dbReference>
<dbReference type="PANTHER" id="PTHR12358:SF101">
    <property type="entry name" value="MITOCHONDRIAL IMPORT INNER MEMBRANE TRANSLOCASE SUBUNIT TIM54"/>
    <property type="match status" value="1"/>
</dbReference>
<evidence type="ECO:0000256" key="6">
    <source>
        <dbReference type="ARBA" id="ARBA00022792"/>
    </source>
</evidence>
<evidence type="ECO:0000256" key="4">
    <source>
        <dbReference type="ARBA" id="ARBA00022448"/>
    </source>
</evidence>
<evidence type="ECO:0000256" key="7">
    <source>
        <dbReference type="ARBA" id="ARBA00022927"/>
    </source>
</evidence>
<keyword evidence="8" id="KW-1133">Transmembrane helix</keyword>
<sequence length="502" mass="56900">MIKISQHQSSSFGKEAQHTMTSDSGKPVAKPVAKPARKPGYTNPAFKALGVPTLRLPSRNWMIFWSVLTVSIGGLVYDKYEQRQILNRATGLVEPLAEEVLEVDRVPRKITVFIAPPPNDYLESSLKVWRRYVKPVLYHAGLDYELVEEDRQGTIRTNVANRIRQLRKELLAPTDEQKLPNGSKPVKTTVESKNALSSRLSSLLPFSRTGSVDPADDEPFDPEIGEKFKKNFDWRNVIGIFYTTPKPTDIISEDSLVKDPILSGGVICLGRGAYKEYIAGIHEGLLGPIEREMEVAEATEPKITEFPDTKDTKINADELNPAALPDANNDIDSAETKVDDDLKLSEEKAKEESQLFLKPFITPDQYPELQIAPELQTADGKFIRNPDTNIPLLINQPLLVIPIPNLIGFTTIPRRIYRFYQKRFYVDDVCSNVVNCAQQTHIRPFDISKDVDMAKEEEKDWPQNWIKQGEEKNSEWTQELKCDPRVAEHMSVYENPSKEEPK</sequence>
<evidence type="ECO:0000256" key="2">
    <source>
        <dbReference type="ARBA" id="ARBA00006355"/>
    </source>
</evidence>
<evidence type="ECO:0000256" key="12">
    <source>
        <dbReference type="SAM" id="MobiDB-lite"/>
    </source>
</evidence>
<keyword evidence="7" id="KW-0653">Protein transport</keyword>
<evidence type="ECO:0000256" key="8">
    <source>
        <dbReference type="ARBA" id="ARBA00022989"/>
    </source>
</evidence>
<dbReference type="EMBL" id="OX365917">
    <property type="protein sequence ID" value="CAI4060994.1"/>
    <property type="molecule type" value="Genomic_DNA"/>
</dbReference>
<evidence type="ECO:0000256" key="5">
    <source>
        <dbReference type="ARBA" id="ARBA00022692"/>
    </source>
</evidence>
<keyword evidence="10" id="KW-0496">Mitochondrion</keyword>
<dbReference type="GO" id="GO:0015031">
    <property type="term" value="P:protein transport"/>
    <property type="evidence" value="ECO:0007669"/>
    <property type="project" value="UniProtKB-KW"/>
</dbReference>
<accession>A0AA35JJ32</accession>
<proteinExistence type="inferred from homology"/>
<evidence type="ECO:0000313" key="14">
    <source>
        <dbReference type="Proteomes" id="UP001162090"/>
    </source>
</evidence>
<comment type="subcellular location">
    <subcellularLocation>
        <location evidence="1">Mitochondrion inner membrane</location>
        <topology evidence="1">Single-pass membrane protein</topology>
    </subcellularLocation>
</comment>
<evidence type="ECO:0000256" key="1">
    <source>
        <dbReference type="ARBA" id="ARBA00004434"/>
    </source>
</evidence>
<comment type="similarity">
    <text evidence="2">Belongs to the TIM54 family.</text>
</comment>
<dbReference type="InterPro" id="IPR050187">
    <property type="entry name" value="Lipid_Phosphate_FormReg"/>
</dbReference>
<evidence type="ECO:0000256" key="10">
    <source>
        <dbReference type="ARBA" id="ARBA00023128"/>
    </source>
</evidence>
<dbReference type="InterPro" id="IPR021056">
    <property type="entry name" value="Mt_import_IM_translocase_Tim54"/>
</dbReference>
<feature type="compositionally biased region" description="Polar residues" evidence="12">
    <location>
        <begin position="1"/>
        <end position="24"/>
    </location>
</feature>
<keyword evidence="9" id="KW-0811">Translocation</keyword>
<keyword evidence="6" id="KW-0999">Mitochondrion inner membrane</keyword>
<dbReference type="GO" id="GO:0005743">
    <property type="term" value="C:mitochondrial inner membrane"/>
    <property type="evidence" value="ECO:0007669"/>
    <property type="project" value="UniProtKB-SubCell"/>
</dbReference>
<evidence type="ECO:0000256" key="3">
    <source>
        <dbReference type="ARBA" id="ARBA00020796"/>
    </source>
</evidence>
<protein>
    <recommendedName>
        <fullName evidence="3">Mitochondrial import inner membrane translocase subunit TIM54</fullName>
    </recommendedName>
</protein>
<gene>
    <name evidence="13" type="primary">SUVC06G0960</name>
    <name evidence="13" type="ORF">SUVC_06G0960</name>
</gene>
<keyword evidence="11" id="KW-0472">Membrane</keyword>
<evidence type="ECO:0000313" key="13">
    <source>
        <dbReference type="EMBL" id="CAI4060994.1"/>
    </source>
</evidence>
<feature type="region of interest" description="Disordered" evidence="12">
    <location>
        <begin position="1"/>
        <end position="36"/>
    </location>
</feature>